<reference evidence="2 3" key="1">
    <citation type="journal article" date="2020" name="Nat. Commun.">
        <title>Genome of Tripterygium wilfordii and identification of cytochrome P450 involved in triptolide biosynthesis.</title>
        <authorList>
            <person name="Tu L."/>
            <person name="Su P."/>
            <person name="Zhang Z."/>
            <person name="Gao L."/>
            <person name="Wang J."/>
            <person name="Hu T."/>
            <person name="Zhou J."/>
            <person name="Zhang Y."/>
            <person name="Zhao Y."/>
            <person name="Liu Y."/>
            <person name="Song Y."/>
            <person name="Tong Y."/>
            <person name="Lu Y."/>
            <person name="Yang J."/>
            <person name="Xu C."/>
            <person name="Jia M."/>
            <person name="Peters R.J."/>
            <person name="Huang L."/>
            <person name="Gao W."/>
        </authorList>
    </citation>
    <scope>NUCLEOTIDE SEQUENCE [LARGE SCALE GENOMIC DNA]</scope>
    <source>
        <strain evidence="3">cv. XIE 37</strain>
        <tissue evidence="2">Leaf</tissue>
    </source>
</reference>
<dbReference type="EMBL" id="JAAARO010000003">
    <property type="protein sequence ID" value="KAF5749825.1"/>
    <property type="molecule type" value="Genomic_DNA"/>
</dbReference>
<proteinExistence type="predicted"/>
<evidence type="ECO:0000313" key="2">
    <source>
        <dbReference type="EMBL" id="KAF5749825.1"/>
    </source>
</evidence>
<gene>
    <name evidence="2" type="ORF">HS088_TW03G00151</name>
</gene>
<dbReference type="Proteomes" id="UP000593562">
    <property type="component" value="Unassembled WGS sequence"/>
</dbReference>
<organism evidence="2 3">
    <name type="scientific">Tripterygium wilfordii</name>
    <name type="common">Thunder God vine</name>
    <dbReference type="NCBI Taxonomy" id="458696"/>
    <lineage>
        <taxon>Eukaryota</taxon>
        <taxon>Viridiplantae</taxon>
        <taxon>Streptophyta</taxon>
        <taxon>Embryophyta</taxon>
        <taxon>Tracheophyta</taxon>
        <taxon>Spermatophyta</taxon>
        <taxon>Magnoliopsida</taxon>
        <taxon>eudicotyledons</taxon>
        <taxon>Gunneridae</taxon>
        <taxon>Pentapetalae</taxon>
        <taxon>rosids</taxon>
        <taxon>fabids</taxon>
        <taxon>Celastrales</taxon>
        <taxon>Celastraceae</taxon>
        <taxon>Tripterygium</taxon>
    </lineage>
</organism>
<evidence type="ECO:0000256" key="1">
    <source>
        <dbReference type="SAM" id="MobiDB-lite"/>
    </source>
</evidence>
<keyword evidence="3" id="KW-1185">Reference proteome</keyword>
<dbReference type="InParanoid" id="A0A7J7DTX8"/>
<dbReference type="AlphaFoldDB" id="A0A7J7DTX8"/>
<comment type="caution">
    <text evidence="2">The sequence shown here is derived from an EMBL/GenBank/DDBJ whole genome shotgun (WGS) entry which is preliminary data.</text>
</comment>
<protein>
    <submittedName>
        <fullName evidence="2">Uncharacterized protein</fullName>
    </submittedName>
</protein>
<feature type="compositionally biased region" description="Basic and acidic residues" evidence="1">
    <location>
        <begin position="18"/>
        <end position="36"/>
    </location>
</feature>
<feature type="region of interest" description="Disordered" evidence="1">
    <location>
        <begin position="18"/>
        <end position="69"/>
    </location>
</feature>
<name>A0A7J7DTX8_TRIWF</name>
<evidence type="ECO:0000313" key="3">
    <source>
        <dbReference type="Proteomes" id="UP000593562"/>
    </source>
</evidence>
<accession>A0A7J7DTX8</accession>
<feature type="compositionally biased region" description="Low complexity" evidence="1">
    <location>
        <begin position="48"/>
        <end position="69"/>
    </location>
</feature>
<sequence>MCFDIGFQIKKVKYVRMKKSDGNDESKGLLMKEIERWKKRQDKSDQQNTSSTLSSSPPSKSNSNSNSSH</sequence>